<evidence type="ECO:0000313" key="5">
    <source>
        <dbReference type="Proteomes" id="UP000317332"/>
    </source>
</evidence>
<keyword evidence="5" id="KW-1185">Reference proteome</keyword>
<dbReference type="InterPro" id="IPR026444">
    <property type="entry name" value="Secre_tail"/>
</dbReference>
<dbReference type="RefSeq" id="WP_140988427.1">
    <property type="nucleotide sequence ID" value="NZ_VHIQ01000001.1"/>
</dbReference>
<keyword evidence="1 2" id="KW-0732">Signal</keyword>
<feature type="signal peptide" evidence="2">
    <location>
        <begin position="1"/>
        <end position="19"/>
    </location>
</feature>
<evidence type="ECO:0000256" key="2">
    <source>
        <dbReference type="SAM" id="SignalP"/>
    </source>
</evidence>
<sequence>MKKLVAVTAFLLGTFNIVAQITNVEIKFDLPIVLNESSGAIFFNNRLITHNDGGNENKLYELDTISGLVTRIVTIINATNVDWEDLAQDQTSIYIGDIGNNSGARTDLKIYKINKSDYLLSTDVSAEIINLSYADQVDFTPNPNQTEWDAEALMSFDNNNLLLFTKNWVNGTTKAYPIPKNSGTYAVNALTTTLTNAGLITGATYNPLTEKIYLIGYNLTLQPFVWVCENFTNTDVFSGINTQTFLTGLGFEQAEAITHINANRYFITSESFNISPFSDTAKLISFTTNDNVLSVVVQATRGINLYPNPVKNILFIEGQELNLIEIYDTKSALVYRGFDQTVNVSALNKGLYLIKINFKDGTNTIKKIIKE</sequence>
<dbReference type="NCBIfam" id="TIGR04183">
    <property type="entry name" value="Por_Secre_tail"/>
    <property type="match status" value="1"/>
</dbReference>
<gene>
    <name evidence="4" type="ORF">FJ651_00420</name>
</gene>
<organism evidence="4 5">
    <name type="scientific">Paucihalobacter ruber</name>
    <dbReference type="NCBI Taxonomy" id="2567861"/>
    <lineage>
        <taxon>Bacteria</taxon>
        <taxon>Pseudomonadati</taxon>
        <taxon>Bacteroidota</taxon>
        <taxon>Flavobacteriia</taxon>
        <taxon>Flavobacteriales</taxon>
        <taxon>Flavobacteriaceae</taxon>
        <taxon>Paucihalobacter</taxon>
    </lineage>
</organism>
<comment type="caution">
    <text evidence="4">The sequence shown here is derived from an EMBL/GenBank/DDBJ whole genome shotgun (WGS) entry which is preliminary data.</text>
</comment>
<dbReference type="Proteomes" id="UP000317332">
    <property type="component" value="Unassembled WGS sequence"/>
</dbReference>
<name>A0A506PPC3_9FLAO</name>
<evidence type="ECO:0000313" key="4">
    <source>
        <dbReference type="EMBL" id="TPV35418.1"/>
    </source>
</evidence>
<feature type="domain" description="Secretion system C-terminal sorting" evidence="3">
    <location>
        <begin position="305"/>
        <end position="369"/>
    </location>
</feature>
<evidence type="ECO:0000256" key="1">
    <source>
        <dbReference type="ARBA" id="ARBA00022729"/>
    </source>
</evidence>
<feature type="chain" id="PRO_5021265688" evidence="2">
    <location>
        <begin position="20"/>
        <end position="371"/>
    </location>
</feature>
<evidence type="ECO:0000259" key="3">
    <source>
        <dbReference type="Pfam" id="PF18962"/>
    </source>
</evidence>
<dbReference type="AlphaFoldDB" id="A0A506PPC3"/>
<proteinExistence type="predicted"/>
<reference evidence="4 5" key="1">
    <citation type="submission" date="2019-06" db="EMBL/GenBank/DDBJ databases">
        <title>Flavobacteriaceae Paucihalobacterium erythroidium CWB-1, complete genome.</title>
        <authorList>
            <person name="Wu S."/>
        </authorList>
    </citation>
    <scope>NUCLEOTIDE SEQUENCE [LARGE SCALE GENOMIC DNA]</scope>
    <source>
        <strain evidence="4 5">CWB-1</strain>
    </source>
</reference>
<accession>A0A506PPC3</accession>
<dbReference type="OrthoDB" id="9798438at2"/>
<protein>
    <submittedName>
        <fullName evidence="4">T9SS type A sorting domain-containing protein</fullName>
    </submittedName>
</protein>
<dbReference type="Pfam" id="PF18962">
    <property type="entry name" value="Por_Secre_tail"/>
    <property type="match status" value="1"/>
</dbReference>
<dbReference type="EMBL" id="VHIQ01000001">
    <property type="protein sequence ID" value="TPV35418.1"/>
    <property type="molecule type" value="Genomic_DNA"/>
</dbReference>